<proteinExistence type="predicted"/>
<evidence type="ECO:0000313" key="3">
    <source>
        <dbReference type="EMBL" id="MBW4547623.1"/>
    </source>
</evidence>
<dbReference type="Pfam" id="PF05860">
    <property type="entry name" value="TPS"/>
    <property type="match status" value="1"/>
</dbReference>
<reference evidence="3" key="2">
    <citation type="journal article" date="2022" name="Microbiol. Resour. Announc.">
        <title>Metagenome Sequencing to Explore Phylogenomics of Terrestrial Cyanobacteria.</title>
        <authorList>
            <person name="Ward R.D."/>
            <person name="Stajich J.E."/>
            <person name="Johansen J.R."/>
            <person name="Huntemann M."/>
            <person name="Clum A."/>
            <person name="Foster B."/>
            <person name="Foster B."/>
            <person name="Roux S."/>
            <person name="Palaniappan K."/>
            <person name="Varghese N."/>
            <person name="Mukherjee S."/>
            <person name="Reddy T.B.K."/>
            <person name="Daum C."/>
            <person name="Copeland A."/>
            <person name="Chen I.A."/>
            <person name="Ivanova N.N."/>
            <person name="Kyrpides N.C."/>
            <person name="Shapiro N."/>
            <person name="Eloe-Fadrosh E.A."/>
            <person name="Pietrasiak N."/>
        </authorList>
    </citation>
    <scope>NUCLEOTIDE SEQUENCE</scope>
    <source>
        <strain evidence="3">CPER-KK1</strain>
    </source>
</reference>
<dbReference type="InterPro" id="IPR012334">
    <property type="entry name" value="Pectin_lyas_fold"/>
</dbReference>
<evidence type="ECO:0000259" key="2">
    <source>
        <dbReference type="SMART" id="SM00912"/>
    </source>
</evidence>
<feature type="region of interest" description="Disordered" evidence="1">
    <location>
        <begin position="410"/>
        <end position="429"/>
    </location>
</feature>
<dbReference type="InterPro" id="IPR008638">
    <property type="entry name" value="FhaB/CdiA-like_TPS"/>
</dbReference>
<feature type="compositionally biased region" description="Low complexity" evidence="1">
    <location>
        <begin position="415"/>
        <end position="426"/>
    </location>
</feature>
<dbReference type="Proteomes" id="UP000753908">
    <property type="component" value="Unassembled WGS sequence"/>
</dbReference>
<feature type="domain" description="Filamentous haemagglutinin FhaB/tRNA nuclease CdiA-like TPS" evidence="2">
    <location>
        <begin position="46"/>
        <end position="155"/>
    </location>
</feature>
<evidence type="ECO:0000313" key="4">
    <source>
        <dbReference type="Proteomes" id="UP000753908"/>
    </source>
</evidence>
<feature type="region of interest" description="Disordered" evidence="1">
    <location>
        <begin position="508"/>
        <end position="530"/>
    </location>
</feature>
<sequence>MTRFGNNGVWSLSLASVMAVIGVLTGRTDPTLAQIVPDQTLGAQRSQVTPNVDVPGGLADRIDGGAIRGVNLFHSFREFNVGELQRVYFANPAGIENILGRVTGTNRSDILGTLGVDGGANLFLINPNGIVFGPNAQLDIRGSFVAGTADKFTFPDGSEFRATNPNAPPLVTVNIPIGLQYGSEPPAALVSEADLAVGRDLLLSGGSVTITGNIDTSSTTGNGGNVTITSTEGNVSIENSIIRTNTIYAKDGLPTNAGDITIETPSAISLTNSSLDAGSIGARGSGGNIILRGVNNLSATSVALDNSNLFSDTSSTETSGIGGNISIIANSISLVNQSLIDATTNGNGQGGNIALTAIGNEGSIALANNSSIRTLVGVGAGGSGGNIEVQARSISLTDGGRFEARTFGDRTVGTQNPQIPQNPQSPVEENARAGNIKIDILGSDTEDPNSGEIITPAFDISGFSTQEGFSSGLFTSSETENSGRGGNITLNFLGNGSLRVSDGGVLSAQTQGNSPGGNITIGDEANPNNNPAQVELRNGGQLIATSSGAGTAGNIKINASDSVTISGSDSNFAQRNRSTPINANGIGEINEREANDTVLGAHNLDFSEFLMDENPDVQSSELIPYISINGTGNGSFDYYSFEITDSNTIGIFDIDYGKFLNNPDTAIDEFNLTIDTEIFLFRENSQGEPVTTLLAENDDFPELAGAGGSQHRYDSFLRYTFREPGTYVIGVGEYDSTANDNGIEITPSNTPDIGDSYTLQVSLGSSRLLNQGLSPNQGSSSGIFAQSTGTGLGGTVTINTNGALSLTDNSRINTAVRTGSTGTDLQNIPGSIDITAGSVSLSNGSSLNASISGSGQGGRVTINAGDGEVSLTGDSTIRTTVGLRASGSGGDVNIQSGSFSLTEGARVESGTQGTQTSRAGNITVDVSGADSVDPISGEKIPAFRVSGISQASRLPSGLLTASELPNSGQGGNITVNASNGTARISEGAVLDARTRSASAGGNIEVNVNEFEVIDGGQLLTTAFQQGRAGDIRVNATTRTLISGVAPPLTEPVSQFTTQQVTVLNILNDLGLTFEIASNSNVVFSETIPHVPIEGTGNGNFAYYSFSVGTAGSLGIFDIDEGYKLGQDGSIDTQLFLFNQDTGALLASNDDNYLAEASTNGSTSGLDAFISHVFDLPGNYVIGVGEYYSFASNGTLIEGNAPDGSDATNNIPADTYTLHISVENPRSPDATEPILNSGLFSQTQGTGAAGNVTITTGELIVRDQAQVSAATSASGQGGNLSVVARDSVTVSAQGRLSAEATDTATGNAGSVDISTRQLTVEQGSQVLASTVSETSTSDGITLRNLETLQVSGGSQISASTERGTAGNLSINAGQVAAQSVQVSGQDSRVAAQATESGGNAGSVTLNAQQLTVTDNAQVLASNISGESRDITLQGLERLEVTGGGQISASTESRTAGSLSINVGQEAAESVLLSGQGSRLSAQATESGGNAGSVTLNAQQLTVTDNAQVLASNISGESRDITLQGLERLEVTGGGQISASTESRTAGSLSINVGQEAAESVLLSGQGSRLSAQATESGGNAGSVTLNAQQLTVTDNAQVLASNISGESRDITLQGLERLEVTGGGQISASTESRTAGSLSINVGEPAAESVLLSGQGSRLSAQATEAGGNAGSVTLNAQQLTVTDNAQILASNISGESRDITLQGLDSLQVTSGGEISASTRNGIAGSLSINVGEQAAESVLVRGNSELSVAATGDNTNSESGQVTINARELTVEDGSTISAATNAGQGRGVQLQNLERLSVNNSLISSSTISGVAGDVIIDASNSVTLTGTFTPSPGSEPQGGVVAAATTGGRAGSVTINTGDLLIRDGAEVSVSSPSGIAGNVNVNADFIGLNQGSITAEAGQGEGGANIDLNASGFLRLDNESLISALATGSATGGNININAQYVIASFPTGKEGNDIVADAVLGNGGRITINALGIFGLDFRLARTPLNDITASSQGGAAGTVQITTLGIDPSRGLAALPLNFIDVSGLVGGQCSASGADGELSQFTIIGRGGLPLNPTDPLAPEAEASDWVTFDPESDRISPQAHTPIRITPFTSSVSPQQLAQFPSLCYQSWSTSAIAP</sequence>
<dbReference type="NCBIfam" id="NF038127">
    <property type="entry name" value="FDP_fam"/>
    <property type="match status" value="2"/>
</dbReference>
<dbReference type="NCBIfam" id="TIGR01901">
    <property type="entry name" value="adhes_NPXG"/>
    <property type="match status" value="1"/>
</dbReference>
<reference evidence="3" key="1">
    <citation type="submission" date="2021-05" db="EMBL/GenBank/DDBJ databases">
        <authorList>
            <person name="Pietrasiak N."/>
            <person name="Ward R."/>
            <person name="Stajich J.E."/>
            <person name="Kurbessoian T."/>
        </authorList>
    </citation>
    <scope>NUCLEOTIDE SEQUENCE</scope>
    <source>
        <strain evidence="3">CPER-KK1</strain>
    </source>
</reference>
<organism evidence="3 4">
    <name type="scientific">Symplocastrum torsivum CPER-KK1</name>
    <dbReference type="NCBI Taxonomy" id="450513"/>
    <lineage>
        <taxon>Bacteria</taxon>
        <taxon>Bacillati</taxon>
        <taxon>Cyanobacteriota</taxon>
        <taxon>Cyanophyceae</taxon>
        <taxon>Oscillatoriophycideae</taxon>
        <taxon>Oscillatoriales</taxon>
        <taxon>Microcoleaceae</taxon>
        <taxon>Symplocastrum</taxon>
    </lineage>
</organism>
<gene>
    <name evidence="3" type="ORF">KME25_24750</name>
</gene>
<accession>A0A951PQ58</accession>
<dbReference type="SUPFAM" id="SSF51126">
    <property type="entry name" value="Pectin lyase-like"/>
    <property type="match status" value="2"/>
</dbReference>
<name>A0A951PQ58_9CYAN</name>
<feature type="compositionally biased region" description="Polar residues" evidence="1">
    <location>
        <begin position="508"/>
        <end position="517"/>
    </location>
</feature>
<dbReference type="Gene3D" id="2.160.20.10">
    <property type="entry name" value="Single-stranded right-handed beta-helix, Pectin lyase-like"/>
    <property type="match status" value="4"/>
</dbReference>
<dbReference type="InterPro" id="IPR011050">
    <property type="entry name" value="Pectin_lyase_fold/virulence"/>
</dbReference>
<dbReference type="EMBL" id="JAHHIF010000045">
    <property type="protein sequence ID" value="MBW4547623.1"/>
    <property type="molecule type" value="Genomic_DNA"/>
</dbReference>
<comment type="caution">
    <text evidence="3">The sequence shown here is derived from an EMBL/GenBank/DDBJ whole genome shotgun (WGS) entry which is preliminary data.</text>
</comment>
<protein>
    <submittedName>
        <fullName evidence="3">DVUA0089 family protein</fullName>
    </submittedName>
</protein>
<evidence type="ECO:0000256" key="1">
    <source>
        <dbReference type="SAM" id="MobiDB-lite"/>
    </source>
</evidence>
<dbReference type="SMART" id="SM00912">
    <property type="entry name" value="Haemagg_act"/>
    <property type="match status" value="1"/>
</dbReference>